<accession>A0AAD0R0E6</accession>
<name>A0AAD0R0E6_PSEDL</name>
<dbReference type="InterPro" id="IPR028098">
    <property type="entry name" value="Glyco_trans_4-like_N"/>
</dbReference>
<protein>
    <submittedName>
        <fullName evidence="2">Glycosyltransferase family 1 protein</fullName>
    </submittedName>
</protein>
<dbReference type="GeneID" id="49613610"/>
<dbReference type="Pfam" id="PF13477">
    <property type="entry name" value="Glyco_trans_4_2"/>
    <property type="match status" value="1"/>
</dbReference>
<reference evidence="2 3" key="1">
    <citation type="submission" date="2018-07" db="EMBL/GenBank/DDBJ databases">
        <title>Complete genome sequence of a Pseudomonas plecoglossicida strain pathogenic to the marine fish, Larimichthys crocea.</title>
        <authorList>
            <person name="Tao Z."/>
        </authorList>
    </citation>
    <scope>NUCLEOTIDE SEQUENCE [LARGE SCALE GENOMIC DNA]</scope>
    <source>
        <strain evidence="2 3">XSDHY-P</strain>
    </source>
</reference>
<dbReference type="CDD" id="cd03808">
    <property type="entry name" value="GT4_CapM-like"/>
    <property type="match status" value="1"/>
</dbReference>
<dbReference type="AlphaFoldDB" id="A0AAD0R0E6"/>
<sequence>MKFLIVASFPESLLGFRGALLESLKSKGIDVHVAAPDLPAGSALRAKIEMCGYCVHNIKLQRVGMNPLRDLISIIELWRLMTSLKPDAVLAYTVKPVVYGLLAARLASVPKRFALITGLGYAFQGAESTWGSRNWLRLIVQRLYALALRGANKTFFQNPDDQKLFFERALLRPSAESVVVNGSGVDLKVYEQSVPPTPISFLLIARLLGDKGIREYVEAARLIKKLHPAVRFNLVGWIDDNPDSISSAELNSWVTEGLVTYWGRLSDVRPAIESSSVYVLPSYREGTPRTVLEAMAMGRAIITTDAPGCRETVIDGLNGYLVEVKNAESLAFAMMRFVSEPNIVYAMGQESRRLAEEKFDVHAVNNKMLREMQISKYIG</sequence>
<feature type="domain" description="Glycosyltransferase subfamily 4-like N-terminal" evidence="1">
    <location>
        <begin position="21"/>
        <end position="157"/>
    </location>
</feature>
<gene>
    <name evidence="2" type="ORF">DVB73_09295</name>
</gene>
<proteinExistence type="predicted"/>
<dbReference type="Gene3D" id="3.40.50.2000">
    <property type="entry name" value="Glycogen Phosphorylase B"/>
    <property type="match status" value="2"/>
</dbReference>
<dbReference type="PANTHER" id="PTHR12526:SF638">
    <property type="entry name" value="SPORE COAT PROTEIN SA"/>
    <property type="match status" value="1"/>
</dbReference>
<dbReference type="RefSeq" id="WP_016392000.1">
    <property type="nucleotide sequence ID" value="NZ_BSOM01000026.1"/>
</dbReference>
<dbReference type="PANTHER" id="PTHR12526">
    <property type="entry name" value="GLYCOSYLTRANSFERASE"/>
    <property type="match status" value="1"/>
</dbReference>
<evidence type="ECO:0000313" key="2">
    <source>
        <dbReference type="EMBL" id="AXM99008.1"/>
    </source>
</evidence>
<dbReference type="EMBL" id="CP031146">
    <property type="protein sequence ID" value="AXM99008.1"/>
    <property type="molecule type" value="Genomic_DNA"/>
</dbReference>
<organism evidence="2 3">
    <name type="scientific">Pseudomonas plecoglossicida</name>
    <dbReference type="NCBI Taxonomy" id="70775"/>
    <lineage>
        <taxon>Bacteria</taxon>
        <taxon>Pseudomonadati</taxon>
        <taxon>Pseudomonadota</taxon>
        <taxon>Gammaproteobacteria</taxon>
        <taxon>Pseudomonadales</taxon>
        <taxon>Pseudomonadaceae</taxon>
        <taxon>Pseudomonas</taxon>
    </lineage>
</organism>
<evidence type="ECO:0000259" key="1">
    <source>
        <dbReference type="Pfam" id="PF13477"/>
    </source>
</evidence>
<evidence type="ECO:0000313" key="3">
    <source>
        <dbReference type="Proteomes" id="UP000256503"/>
    </source>
</evidence>
<dbReference type="Pfam" id="PF13692">
    <property type="entry name" value="Glyco_trans_1_4"/>
    <property type="match status" value="1"/>
</dbReference>
<dbReference type="Proteomes" id="UP000256503">
    <property type="component" value="Chromosome"/>
</dbReference>
<dbReference type="SUPFAM" id="SSF53756">
    <property type="entry name" value="UDP-Glycosyltransferase/glycogen phosphorylase"/>
    <property type="match status" value="1"/>
</dbReference>
<dbReference type="GO" id="GO:0016757">
    <property type="term" value="F:glycosyltransferase activity"/>
    <property type="evidence" value="ECO:0007669"/>
    <property type="project" value="UniProtKB-ARBA"/>
</dbReference>